<dbReference type="InterPro" id="IPR007863">
    <property type="entry name" value="Peptidase_M16_C"/>
</dbReference>
<feature type="domain" description="Peptidase M16 C-terminal" evidence="3">
    <location>
        <begin position="249"/>
        <end position="425"/>
    </location>
</feature>
<feature type="domain" description="Peptidase M16 N-terminal" evidence="2">
    <location>
        <begin position="144"/>
        <end position="239"/>
    </location>
</feature>
<name>A0A381RBX9_9ZZZZ</name>
<dbReference type="PANTHER" id="PTHR11851:SF49">
    <property type="entry name" value="MITOCHONDRIAL-PROCESSING PEPTIDASE SUBUNIT ALPHA"/>
    <property type="match status" value="1"/>
</dbReference>
<protein>
    <recommendedName>
        <fullName evidence="5">Peptidase M16 N-terminal domain-containing protein</fullName>
    </recommendedName>
</protein>
<dbReference type="AlphaFoldDB" id="A0A381RBX9"/>
<dbReference type="GO" id="GO:0046872">
    <property type="term" value="F:metal ion binding"/>
    <property type="evidence" value="ECO:0007669"/>
    <property type="project" value="InterPro"/>
</dbReference>
<dbReference type="InterPro" id="IPR011249">
    <property type="entry name" value="Metalloenz_LuxS/M16"/>
</dbReference>
<dbReference type="GO" id="GO:0004222">
    <property type="term" value="F:metalloendopeptidase activity"/>
    <property type="evidence" value="ECO:0007669"/>
    <property type="project" value="InterPro"/>
</dbReference>
<proteinExistence type="inferred from homology"/>
<gene>
    <name evidence="4" type="ORF">METZ01_LOCUS41965</name>
</gene>
<dbReference type="Gene3D" id="3.30.830.10">
    <property type="entry name" value="Metalloenzyme, LuxS/M16 peptidase-like"/>
    <property type="match status" value="2"/>
</dbReference>
<evidence type="ECO:0000256" key="1">
    <source>
        <dbReference type="ARBA" id="ARBA00007261"/>
    </source>
</evidence>
<dbReference type="InterPro" id="IPR050361">
    <property type="entry name" value="MPP/UQCRC_Complex"/>
</dbReference>
<evidence type="ECO:0000313" key="4">
    <source>
        <dbReference type="EMBL" id="SUZ89111.1"/>
    </source>
</evidence>
<organism evidence="4">
    <name type="scientific">marine metagenome</name>
    <dbReference type="NCBI Taxonomy" id="408172"/>
    <lineage>
        <taxon>unclassified sequences</taxon>
        <taxon>metagenomes</taxon>
        <taxon>ecological metagenomes</taxon>
    </lineage>
</organism>
<reference evidence="4" key="1">
    <citation type="submission" date="2018-05" db="EMBL/GenBank/DDBJ databases">
        <authorList>
            <person name="Lanie J.A."/>
            <person name="Ng W.-L."/>
            <person name="Kazmierczak K.M."/>
            <person name="Andrzejewski T.M."/>
            <person name="Davidsen T.M."/>
            <person name="Wayne K.J."/>
            <person name="Tettelin H."/>
            <person name="Glass J.I."/>
            <person name="Rusch D."/>
            <person name="Podicherti R."/>
            <person name="Tsui H.-C.T."/>
            <person name="Winkler M.E."/>
        </authorList>
    </citation>
    <scope>NUCLEOTIDE SEQUENCE</scope>
</reference>
<dbReference type="InterPro" id="IPR011765">
    <property type="entry name" value="Pept_M16_N"/>
</dbReference>
<dbReference type="Pfam" id="PF05193">
    <property type="entry name" value="Peptidase_M16_C"/>
    <property type="match status" value="1"/>
</dbReference>
<feature type="domain" description="Peptidase M16 N-terminal" evidence="2">
    <location>
        <begin position="49"/>
        <end position="89"/>
    </location>
</feature>
<dbReference type="Pfam" id="PF00675">
    <property type="entry name" value="Peptidase_M16"/>
    <property type="match status" value="2"/>
</dbReference>
<evidence type="ECO:0000259" key="2">
    <source>
        <dbReference type="Pfam" id="PF00675"/>
    </source>
</evidence>
<dbReference type="GO" id="GO:0006508">
    <property type="term" value="P:proteolysis"/>
    <property type="evidence" value="ECO:0007669"/>
    <property type="project" value="InterPro"/>
</dbReference>
<dbReference type="PANTHER" id="PTHR11851">
    <property type="entry name" value="METALLOPROTEASE"/>
    <property type="match status" value="1"/>
</dbReference>
<dbReference type="EMBL" id="UINC01001804">
    <property type="protein sequence ID" value="SUZ89111.1"/>
    <property type="molecule type" value="Genomic_DNA"/>
</dbReference>
<dbReference type="PROSITE" id="PS00143">
    <property type="entry name" value="INSULINASE"/>
    <property type="match status" value="1"/>
</dbReference>
<sequence>MWFVVLNSVAGCAWLSAGYGSSKVLTGAQLPVVEHQLANGMRWLVLPRPGAPTVSFVVQFRVGAVNEVQGQTGIAHLLEHLLFKGTETLGTRDSSAERALFLRMDALQDSILTLEARGDTTAVPLLRDGIDSLETEARAYVLPNEFERILSANGGRGLNASTDWESTTYFVEMPANRAELWFLLESDRMANPVFREFYTERDIVAEERRQRVDTNPVGLLFEAHMAAAFTVHPYGRPVVGYMSDIQRLRRPDVEAYFRSYYGPRNAVVTVVGDIDPDQILAWADEYFEDLPAGEIPEPVLLREPGQSEERRVEVTLDVSTQVRMGWPVVETADPDAAALTVLSRLLTGGLTSRLHRRLVIEDQVATGVTSSMGPGVRFPAIFAIDATPRSPNTTADIEAAVYAELDSLRRTPPSERELQRIRNQLEAGEIRRLASNFGLAFQLSASASNFGDWRTTFGFTDRLATVEAEDVRRVTERFFTLEHRTVATLVRPDSVAGR</sequence>
<evidence type="ECO:0000259" key="3">
    <source>
        <dbReference type="Pfam" id="PF05193"/>
    </source>
</evidence>
<dbReference type="SUPFAM" id="SSF63411">
    <property type="entry name" value="LuxS/MPP-like metallohydrolase"/>
    <property type="match status" value="2"/>
</dbReference>
<comment type="similarity">
    <text evidence="1">Belongs to the peptidase M16 family.</text>
</comment>
<accession>A0A381RBX9</accession>
<evidence type="ECO:0008006" key="5">
    <source>
        <dbReference type="Google" id="ProtNLM"/>
    </source>
</evidence>
<dbReference type="InterPro" id="IPR001431">
    <property type="entry name" value="Pept_M16_Zn_BS"/>
</dbReference>